<dbReference type="PANTHER" id="PTHR43355">
    <property type="entry name" value="FLAVIN REDUCTASE (NADPH)"/>
    <property type="match status" value="1"/>
</dbReference>
<dbReference type="EMBL" id="JAERRB010000007">
    <property type="protein sequence ID" value="MBL0743569.1"/>
    <property type="molecule type" value="Genomic_DNA"/>
</dbReference>
<evidence type="ECO:0000313" key="3">
    <source>
        <dbReference type="Proteomes" id="UP000613030"/>
    </source>
</evidence>
<dbReference type="InterPro" id="IPR036291">
    <property type="entry name" value="NAD(P)-bd_dom_sf"/>
</dbReference>
<evidence type="ECO:0000259" key="1">
    <source>
        <dbReference type="Pfam" id="PF13460"/>
    </source>
</evidence>
<evidence type="ECO:0000313" key="2">
    <source>
        <dbReference type="EMBL" id="MBL0743569.1"/>
    </source>
</evidence>
<comment type="caution">
    <text evidence="2">The sequence shown here is derived from an EMBL/GenBank/DDBJ whole genome shotgun (WGS) entry which is preliminary data.</text>
</comment>
<dbReference type="CDD" id="cd05244">
    <property type="entry name" value="BVR-B_like_SDR_a"/>
    <property type="match status" value="1"/>
</dbReference>
<gene>
    <name evidence="2" type="ORF">JI741_20210</name>
</gene>
<reference evidence="2 3" key="1">
    <citation type="submission" date="2021-01" db="EMBL/GenBank/DDBJ databases">
        <title>Chryseolinea sp. Jin1 Genome sequencing and assembly.</title>
        <authorList>
            <person name="Kim I."/>
        </authorList>
    </citation>
    <scope>NUCLEOTIDE SEQUENCE [LARGE SCALE GENOMIC DNA]</scope>
    <source>
        <strain evidence="2 3">Jin1</strain>
    </source>
</reference>
<dbReference type="Pfam" id="PF13460">
    <property type="entry name" value="NAD_binding_10"/>
    <property type="match status" value="1"/>
</dbReference>
<dbReference type="RefSeq" id="WP_202012910.1">
    <property type="nucleotide sequence ID" value="NZ_JAERRB010000007.1"/>
</dbReference>
<dbReference type="Proteomes" id="UP000613030">
    <property type="component" value="Unassembled WGS sequence"/>
</dbReference>
<proteinExistence type="predicted"/>
<feature type="domain" description="NAD(P)-binding" evidence="1">
    <location>
        <begin position="7"/>
        <end position="202"/>
    </location>
</feature>
<dbReference type="PANTHER" id="PTHR43355:SF2">
    <property type="entry name" value="FLAVIN REDUCTASE (NADPH)"/>
    <property type="match status" value="1"/>
</dbReference>
<protein>
    <submittedName>
        <fullName evidence="2">NAD(P)-dependent oxidoreductase</fullName>
    </submittedName>
</protein>
<dbReference type="Gene3D" id="3.40.50.720">
    <property type="entry name" value="NAD(P)-binding Rossmann-like Domain"/>
    <property type="match status" value="1"/>
</dbReference>
<name>A0ABS1KW25_9BACT</name>
<keyword evidence="3" id="KW-1185">Reference proteome</keyword>
<sequence length="217" mass="23587">MKIALIGATGFVGTKILKEALQRGHQVTAIARDISKIQTQHANLTAKAGNVRNEDEVAALVKGHDVVVSAYNPGWTNPEIYSEFLAGSQSIQRGVKKANVKRLLVVGGAGSLEIAPGLQLVDTPEFPAEYKAGAQGARDFLNILRKEDQLDWTFLSPAILMHPGITDGRTGKYRTGTDQPVFNAQGESRLSVEDLSVAIVDELENKNFIRQRFTAAY</sequence>
<accession>A0ABS1KW25</accession>
<dbReference type="SUPFAM" id="SSF51735">
    <property type="entry name" value="NAD(P)-binding Rossmann-fold domains"/>
    <property type="match status" value="1"/>
</dbReference>
<organism evidence="2 3">
    <name type="scientific">Chryseolinea lacunae</name>
    <dbReference type="NCBI Taxonomy" id="2801331"/>
    <lineage>
        <taxon>Bacteria</taxon>
        <taxon>Pseudomonadati</taxon>
        <taxon>Bacteroidota</taxon>
        <taxon>Cytophagia</taxon>
        <taxon>Cytophagales</taxon>
        <taxon>Fulvivirgaceae</taxon>
        <taxon>Chryseolinea</taxon>
    </lineage>
</organism>
<dbReference type="InterPro" id="IPR051606">
    <property type="entry name" value="Polyketide_Oxido-like"/>
</dbReference>
<dbReference type="InterPro" id="IPR016040">
    <property type="entry name" value="NAD(P)-bd_dom"/>
</dbReference>